<proteinExistence type="predicted"/>
<dbReference type="AlphaFoldDB" id="A0A448X9M5"/>
<evidence type="ECO:0000313" key="2">
    <source>
        <dbReference type="Proteomes" id="UP000784294"/>
    </source>
</evidence>
<sequence length="56" mass="6707">MAVAHISSNRALMLFPTELRSARRLLLISIRHLIWQCLHPRRVIFRACWHQFGRQV</sequence>
<comment type="caution">
    <text evidence="1">The sequence shown here is derived from an EMBL/GenBank/DDBJ whole genome shotgun (WGS) entry which is preliminary data.</text>
</comment>
<dbReference type="Proteomes" id="UP000784294">
    <property type="component" value="Unassembled WGS sequence"/>
</dbReference>
<gene>
    <name evidence="1" type="ORF">PXEA_LOCUS25114</name>
</gene>
<evidence type="ECO:0000313" key="1">
    <source>
        <dbReference type="EMBL" id="VEL31674.1"/>
    </source>
</evidence>
<accession>A0A448X9M5</accession>
<reference evidence="1" key="1">
    <citation type="submission" date="2018-11" db="EMBL/GenBank/DDBJ databases">
        <authorList>
            <consortium name="Pathogen Informatics"/>
        </authorList>
    </citation>
    <scope>NUCLEOTIDE SEQUENCE</scope>
</reference>
<protein>
    <submittedName>
        <fullName evidence="1">Uncharacterized protein</fullName>
    </submittedName>
</protein>
<keyword evidence="2" id="KW-1185">Reference proteome</keyword>
<name>A0A448X9M5_9PLAT</name>
<organism evidence="1 2">
    <name type="scientific">Protopolystoma xenopodis</name>
    <dbReference type="NCBI Taxonomy" id="117903"/>
    <lineage>
        <taxon>Eukaryota</taxon>
        <taxon>Metazoa</taxon>
        <taxon>Spiralia</taxon>
        <taxon>Lophotrochozoa</taxon>
        <taxon>Platyhelminthes</taxon>
        <taxon>Monogenea</taxon>
        <taxon>Polyopisthocotylea</taxon>
        <taxon>Polystomatidea</taxon>
        <taxon>Polystomatidae</taxon>
        <taxon>Protopolystoma</taxon>
    </lineage>
</organism>
<dbReference type="EMBL" id="CAAALY010125215">
    <property type="protein sequence ID" value="VEL31674.1"/>
    <property type="molecule type" value="Genomic_DNA"/>
</dbReference>